<dbReference type="Gramene" id="Mp2g06810.1">
    <property type="protein sequence ID" value="Mp2g06810.1.cds"/>
    <property type="gene ID" value="Mp2g06810"/>
</dbReference>
<dbReference type="OMA" id="DPAMIAY"/>
<dbReference type="FunFam" id="2.70.50.30:FF:000002">
    <property type="entry name" value="Rho GDP-dissociation inhibitor 1"/>
    <property type="match status" value="1"/>
</dbReference>
<reference evidence="6" key="1">
    <citation type="journal article" date="2017" name="Cell">
        <title>Insights into land plant evolution garnered from the Marchantia polymorpha genome.</title>
        <authorList>
            <person name="Bowman J.L."/>
            <person name="Kohchi T."/>
            <person name="Yamato K.T."/>
            <person name="Jenkins J."/>
            <person name="Shu S."/>
            <person name="Ishizaki K."/>
            <person name="Yamaoka S."/>
            <person name="Nishihama R."/>
            <person name="Nakamura Y."/>
            <person name="Berger F."/>
            <person name="Adam C."/>
            <person name="Aki S.S."/>
            <person name="Althoff F."/>
            <person name="Araki T."/>
            <person name="Arteaga-Vazquez M.A."/>
            <person name="Balasubrmanian S."/>
            <person name="Barry K."/>
            <person name="Bauer D."/>
            <person name="Boehm C.R."/>
            <person name="Briginshaw L."/>
            <person name="Caballero-Perez J."/>
            <person name="Catarino B."/>
            <person name="Chen F."/>
            <person name="Chiyoda S."/>
            <person name="Chovatia M."/>
            <person name="Davies K.M."/>
            <person name="Delmans M."/>
            <person name="Demura T."/>
            <person name="Dierschke T."/>
            <person name="Dolan L."/>
            <person name="Dorantes-Acosta A.E."/>
            <person name="Eklund D.M."/>
            <person name="Florent S.N."/>
            <person name="Flores-Sandoval E."/>
            <person name="Fujiyama A."/>
            <person name="Fukuzawa H."/>
            <person name="Galik B."/>
            <person name="Grimanelli D."/>
            <person name="Grimwood J."/>
            <person name="Grossniklaus U."/>
            <person name="Hamada T."/>
            <person name="Haseloff J."/>
            <person name="Hetherington A.J."/>
            <person name="Higo A."/>
            <person name="Hirakawa Y."/>
            <person name="Hundley H.N."/>
            <person name="Ikeda Y."/>
            <person name="Inoue K."/>
            <person name="Inoue S.I."/>
            <person name="Ishida S."/>
            <person name="Jia Q."/>
            <person name="Kakita M."/>
            <person name="Kanazawa T."/>
            <person name="Kawai Y."/>
            <person name="Kawashima T."/>
            <person name="Kennedy M."/>
            <person name="Kinose K."/>
            <person name="Kinoshita T."/>
            <person name="Kohara Y."/>
            <person name="Koide E."/>
            <person name="Komatsu K."/>
            <person name="Kopischke S."/>
            <person name="Kubo M."/>
            <person name="Kyozuka J."/>
            <person name="Lagercrantz U."/>
            <person name="Lin S.S."/>
            <person name="Lindquist E."/>
            <person name="Lipzen A.M."/>
            <person name="Lu C.W."/>
            <person name="De Luna E."/>
            <person name="Martienssen R.A."/>
            <person name="Minamino N."/>
            <person name="Mizutani M."/>
            <person name="Mizutani M."/>
            <person name="Mochizuki N."/>
            <person name="Monte I."/>
            <person name="Mosher R."/>
            <person name="Nagasaki H."/>
            <person name="Nakagami H."/>
            <person name="Naramoto S."/>
            <person name="Nishitani K."/>
            <person name="Ohtani M."/>
            <person name="Okamoto T."/>
            <person name="Okumura M."/>
            <person name="Phillips J."/>
            <person name="Pollak B."/>
            <person name="Reinders A."/>
            <person name="Rovekamp M."/>
            <person name="Sano R."/>
            <person name="Sawa S."/>
            <person name="Schmid M.W."/>
            <person name="Shirakawa M."/>
            <person name="Solano R."/>
            <person name="Spunde A."/>
            <person name="Suetsugu N."/>
            <person name="Sugano S."/>
            <person name="Sugiyama A."/>
            <person name="Sun R."/>
            <person name="Suzuki Y."/>
            <person name="Takenaka M."/>
            <person name="Takezawa D."/>
            <person name="Tomogane H."/>
            <person name="Tsuzuki M."/>
            <person name="Ueda T."/>
            <person name="Umeda M."/>
            <person name="Ward J.M."/>
            <person name="Watanabe Y."/>
            <person name="Yazaki K."/>
            <person name="Yokoyama R."/>
            <person name="Yoshitake Y."/>
            <person name="Yotsui I."/>
            <person name="Zachgo S."/>
            <person name="Schmutz J."/>
        </authorList>
    </citation>
    <scope>NUCLEOTIDE SEQUENCE [LARGE SCALE GENOMIC DNA]</scope>
    <source>
        <strain evidence="6">Tak-1</strain>
    </source>
</reference>
<dbReference type="OrthoDB" id="1683373at2759"/>
<feature type="compositionally biased region" description="Basic and acidic residues" evidence="4">
    <location>
        <begin position="21"/>
        <end position="32"/>
    </location>
</feature>
<gene>
    <name evidence="5" type="ORF">MARPO_0021s0134</name>
</gene>
<sequence>MSVLVAALARTKNFATSGTKSESKSSKSEKSSKSQSSKEVAAAVPEPEAAAAVIAEEEKDSYPEELTYPTELVRQFSKHSVCDSEDDESESAQVVDEYALGLGPIVPLKEQLERDKEDESLRRWKEQLLGQVSLAGDEAVEPEVRFLTLGMTSPGRPDISIPLPLQKNSRGVTFTLKEGALYRLQFTFNVLHNIVSGLRYVHTVWKGVVQVDHTKIMLGTFSPQIEPYTQIMEEETTPAGVLARGAYTAKTKFVDDDERCYLEIDYSFEIRKDWSGHQRKWSLGAF</sequence>
<dbReference type="EMBL" id="KZ772693">
    <property type="protein sequence ID" value="PTQ44280.1"/>
    <property type="molecule type" value="Genomic_DNA"/>
</dbReference>
<dbReference type="InterPro" id="IPR024792">
    <property type="entry name" value="RhoGDI_dom_sf"/>
</dbReference>
<dbReference type="SUPFAM" id="SSF81296">
    <property type="entry name" value="E set domains"/>
    <property type="match status" value="1"/>
</dbReference>
<dbReference type="GO" id="GO:0005829">
    <property type="term" value="C:cytosol"/>
    <property type="evidence" value="ECO:0000318"/>
    <property type="project" value="GO_Central"/>
</dbReference>
<evidence type="ECO:0008006" key="7">
    <source>
        <dbReference type="Google" id="ProtNLM"/>
    </source>
</evidence>
<comment type="subcellular location">
    <subcellularLocation>
        <location evidence="1">Cytoplasm</location>
    </subcellularLocation>
</comment>
<organism evidence="5 6">
    <name type="scientific">Marchantia polymorpha</name>
    <name type="common">Common liverwort</name>
    <name type="synonym">Marchantia aquatica</name>
    <dbReference type="NCBI Taxonomy" id="3197"/>
    <lineage>
        <taxon>Eukaryota</taxon>
        <taxon>Viridiplantae</taxon>
        <taxon>Streptophyta</taxon>
        <taxon>Embryophyta</taxon>
        <taxon>Marchantiophyta</taxon>
        <taxon>Marchantiopsida</taxon>
        <taxon>Marchantiidae</taxon>
        <taxon>Marchantiales</taxon>
        <taxon>Marchantiaceae</taxon>
        <taxon>Marchantia</taxon>
    </lineage>
</organism>
<evidence type="ECO:0000256" key="2">
    <source>
        <dbReference type="ARBA" id="ARBA00009758"/>
    </source>
</evidence>
<evidence type="ECO:0000313" key="6">
    <source>
        <dbReference type="Proteomes" id="UP000244005"/>
    </source>
</evidence>
<dbReference type="GO" id="GO:0005094">
    <property type="term" value="F:Rho GDP-dissociation inhibitor activity"/>
    <property type="evidence" value="ECO:0000318"/>
    <property type="project" value="GO_Central"/>
</dbReference>
<proteinExistence type="inferred from homology"/>
<evidence type="ECO:0000256" key="1">
    <source>
        <dbReference type="ARBA" id="ARBA00004496"/>
    </source>
</evidence>
<dbReference type="PRINTS" id="PR00492">
    <property type="entry name" value="RHOGDI"/>
</dbReference>
<keyword evidence="6" id="KW-1185">Reference proteome</keyword>
<protein>
    <recommendedName>
        <fullName evidence="7">Rho GDP-dissociation inhibitor 1</fullName>
    </recommendedName>
</protein>
<dbReference type="AlphaFoldDB" id="A0A2R6XDU2"/>
<dbReference type="PANTHER" id="PTHR10980:SF3">
    <property type="entry name" value="LD16419P"/>
    <property type="match status" value="1"/>
</dbReference>
<keyword evidence="3" id="KW-0963">Cytoplasm</keyword>
<dbReference type="GO" id="GO:0016020">
    <property type="term" value="C:membrane"/>
    <property type="evidence" value="ECO:0000318"/>
    <property type="project" value="GO_Central"/>
</dbReference>
<evidence type="ECO:0000313" key="5">
    <source>
        <dbReference type="EMBL" id="PTQ44280.1"/>
    </source>
</evidence>
<evidence type="ECO:0000256" key="4">
    <source>
        <dbReference type="SAM" id="MobiDB-lite"/>
    </source>
</evidence>
<accession>A0A2R6XDU2</accession>
<comment type="similarity">
    <text evidence="2">Belongs to the Rho GDI family.</text>
</comment>
<feature type="region of interest" description="Disordered" evidence="4">
    <location>
        <begin position="14"/>
        <end position="48"/>
    </location>
</feature>
<dbReference type="InterPro" id="IPR000406">
    <property type="entry name" value="Rho_GDI"/>
</dbReference>
<dbReference type="Pfam" id="PF02115">
    <property type="entry name" value="Rho_GDI"/>
    <property type="match status" value="1"/>
</dbReference>
<dbReference type="Proteomes" id="UP000244005">
    <property type="component" value="Unassembled WGS sequence"/>
</dbReference>
<name>A0A2R6XDU2_MARPO</name>
<evidence type="ECO:0000256" key="3">
    <source>
        <dbReference type="ARBA" id="ARBA00022490"/>
    </source>
</evidence>
<feature type="compositionally biased region" description="Low complexity" evidence="4">
    <location>
        <begin position="33"/>
        <end position="48"/>
    </location>
</feature>
<dbReference type="PANTHER" id="PTHR10980">
    <property type="entry name" value="RHO GDP-DISSOCIATION INHIBITOR"/>
    <property type="match status" value="1"/>
</dbReference>
<dbReference type="InterPro" id="IPR014756">
    <property type="entry name" value="Ig_E-set"/>
</dbReference>
<dbReference type="Gene3D" id="2.70.50.30">
    <property type="entry name" value="Coagulation Factor XIII, subunit A, domain 1"/>
    <property type="match status" value="1"/>
</dbReference>
<dbReference type="GO" id="GO:0007266">
    <property type="term" value="P:Rho protein signal transduction"/>
    <property type="evidence" value="ECO:0000318"/>
    <property type="project" value="GO_Central"/>
</dbReference>